<comment type="pathway">
    <text evidence="2">Cofactor biosynthesis; FMN biosynthesis; FMN from riboflavin (ATP route): step 1/1.</text>
</comment>
<dbReference type="InterPro" id="IPR015865">
    <property type="entry name" value="Riboflavin_kinase_bac/euk"/>
</dbReference>
<evidence type="ECO:0000256" key="9">
    <source>
        <dbReference type="ARBA" id="ARBA00022741"/>
    </source>
</evidence>
<keyword evidence="17" id="KW-1185">Reference proteome</keyword>
<evidence type="ECO:0000313" key="17">
    <source>
        <dbReference type="Proteomes" id="UP000813385"/>
    </source>
</evidence>
<dbReference type="GO" id="GO:0009398">
    <property type="term" value="P:FMN biosynthetic process"/>
    <property type="evidence" value="ECO:0007669"/>
    <property type="project" value="UniProtKB-UniPathway"/>
</dbReference>
<dbReference type="PANTHER" id="PTHR22749:SF6">
    <property type="entry name" value="RIBOFLAVIN KINASE"/>
    <property type="match status" value="1"/>
</dbReference>
<organism evidence="16 17">
    <name type="scientific">Plectosphaerella cucumerina</name>
    <dbReference type="NCBI Taxonomy" id="40658"/>
    <lineage>
        <taxon>Eukaryota</taxon>
        <taxon>Fungi</taxon>
        <taxon>Dikarya</taxon>
        <taxon>Ascomycota</taxon>
        <taxon>Pezizomycotina</taxon>
        <taxon>Sordariomycetes</taxon>
        <taxon>Hypocreomycetidae</taxon>
        <taxon>Glomerellales</taxon>
        <taxon>Plectosphaerellaceae</taxon>
        <taxon>Plectosphaerella</taxon>
    </lineage>
</organism>
<name>A0A8K0X7N6_9PEZI</name>
<gene>
    <name evidence="16" type="ORF">B0T11DRAFT_268615</name>
</gene>
<comment type="function">
    <text evidence="1">Catalyzes the phosphorylation of riboflavin (vitamin B2) to form flavin mononucleotide (FMN) coenzyme.</text>
</comment>
<dbReference type="GO" id="GO:0008531">
    <property type="term" value="F:riboflavin kinase activity"/>
    <property type="evidence" value="ECO:0007669"/>
    <property type="project" value="UniProtKB-EC"/>
</dbReference>
<dbReference type="Gene3D" id="2.40.30.30">
    <property type="entry name" value="Riboflavin kinase-like"/>
    <property type="match status" value="1"/>
</dbReference>
<evidence type="ECO:0000256" key="3">
    <source>
        <dbReference type="ARBA" id="ARBA00010108"/>
    </source>
</evidence>
<dbReference type="SMART" id="SM00904">
    <property type="entry name" value="Flavokinase"/>
    <property type="match status" value="1"/>
</dbReference>
<evidence type="ECO:0000256" key="11">
    <source>
        <dbReference type="ARBA" id="ARBA00022840"/>
    </source>
</evidence>
<dbReference type="Proteomes" id="UP000813385">
    <property type="component" value="Unassembled WGS sequence"/>
</dbReference>
<evidence type="ECO:0000256" key="8">
    <source>
        <dbReference type="ARBA" id="ARBA00022679"/>
    </source>
</evidence>
<evidence type="ECO:0000256" key="13">
    <source>
        <dbReference type="ARBA" id="ARBA00047880"/>
    </source>
</evidence>
<sequence>MDHSDPFAKFGPPPPYTREAIRPSRSVPNLRRQQTGLRPDHTQMMAFPGVDSNGRLRSPSPGPGWEHQAVPYHPQQGGGGYFDSYAQQLTPPLSTASPTPEPEERPPPQPPRPVVATAATEPVVPIAAGAQKERNNVFKTAFDETVFFAGGLLPHPTESTRHYTILRHSPALVWYRGPSTTVSISIFSDAPLPATRSLWLQRKGFSGNTGMALKSLVGATTSWLDVTPSFRAEVSALPPTDERGYQRDIGKFVKKASSNLKRHLPRETHIVRIPAAAEDGYFRIVLCCGDDGGKRRVPCPSPIFRIASTTTDASVVRGASLSTMPIEFGVKVGTTIASNVVNKYVGPARLAATAAAAGVVKKVEKKGVLASRAREVALAKAGMRTQYDKMESSYRGTRGAGYAPLQAADGEVLLDTDFDTPEVLGPDAGPCAPFPIKFDGKVVRGTGRGGMELGIPTANLEGVSEDLRLRMNGVYMAWSCVLPGRDLPQDMSYDWHESIVTVGPSPYANPGVVAQKLISVHMIHEFRGAMFYGAKIKVLVMGQLRRAGSTDDALRAYANDVAVTVASLSRDAWGPIETRQRMKTLKSERSFGERYLDVRDTVQKQVDRVPVHLLGVRSDGATMRDQAMGQGGVWVQR</sequence>
<dbReference type="InterPro" id="IPR023465">
    <property type="entry name" value="Riboflavin_kinase_dom_sf"/>
</dbReference>
<evidence type="ECO:0000256" key="5">
    <source>
        <dbReference type="ARBA" id="ARBA00017394"/>
    </source>
</evidence>
<keyword evidence="7" id="KW-0288">FMN</keyword>
<dbReference type="OrthoDB" id="276388at2759"/>
<dbReference type="GO" id="GO:0005524">
    <property type="term" value="F:ATP binding"/>
    <property type="evidence" value="ECO:0007669"/>
    <property type="project" value="UniProtKB-KW"/>
</dbReference>
<comment type="caution">
    <text evidence="16">The sequence shown here is derived from an EMBL/GenBank/DDBJ whole genome shotgun (WGS) entry which is preliminary data.</text>
</comment>
<dbReference type="AlphaFoldDB" id="A0A8K0X7N6"/>
<dbReference type="Pfam" id="PF01687">
    <property type="entry name" value="Flavokinase"/>
    <property type="match status" value="1"/>
</dbReference>
<feature type="region of interest" description="Disordered" evidence="14">
    <location>
        <begin position="1"/>
        <end position="115"/>
    </location>
</feature>
<dbReference type="InterPro" id="IPR023468">
    <property type="entry name" value="Riboflavin_kinase"/>
</dbReference>
<dbReference type="GO" id="GO:0005739">
    <property type="term" value="C:mitochondrion"/>
    <property type="evidence" value="ECO:0007669"/>
    <property type="project" value="TreeGrafter"/>
</dbReference>
<comment type="similarity">
    <text evidence="3">Belongs to the flavokinase family.</text>
</comment>
<keyword evidence="8" id="KW-0808">Transferase</keyword>
<keyword evidence="11" id="KW-0067">ATP-binding</keyword>
<protein>
    <recommendedName>
        <fullName evidence="5">Riboflavin kinase</fullName>
        <ecNumber evidence="4">2.7.1.26</ecNumber>
    </recommendedName>
    <alternativeName>
        <fullName evidence="12">Flavin mononucleotide kinase 1</fullName>
    </alternativeName>
</protein>
<keyword evidence="6" id="KW-0285">Flavoprotein</keyword>
<evidence type="ECO:0000256" key="10">
    <source>
        <dbReference type="ARBA" id="ARBA00022777"/>
    </source>
</evidence>
<evidence type="ECO:0000256" key="2">
    <source>
        <dbReference type="ARBA" id="ARBA00005201"/>
    </source>
</evidence>
<dbReference type="EC" id="2.7.1.26" evidence="4"/>
<comment type="catalytic activity">
    <reaction evidence="13">
        <text>riboflavin + ATP = FMN + ADP + H(+)</text>
        <dbReference type="Rhea" id="RHEA:14357"/>
        <dbReference type="ChEBI" id="CHEBI:15378"/>
        <dbReference type="ChEBI" id="CHEBI:30616"/>
        <dbReference type="ChEBI" id="CHEBI:57986"/>
        <dbReference type="ChEBI" id="CHEBI:58210"/>
        <dbReference type="ChEBI" id="CHEBI:456216"/>
        <dbReference type="EC" id="2.7.1.26"/>
    </reaction>
</comment>
<evidence type="ECO:0000256" key="6">
    <source>
        <dbReference type="ARBA" id="ARBA00022630"/>
    </source>
</evidence>
<reference evidence="16" key="1">
    <citation type="journal article" date="2021" name="Nat. Commun.">
        <title>Genetic determinants of endophytism in the Arabidopsis root mycobiome.</title>
        <authorList>
            <person name="Mesny F."/>
            <person name="Miyauchi S."/>
            <person name="Thiergart T."/>
            <person name="Pickel B."/>
            <person name="Atanasova L."/>
            <person name="Karlsson M."/>
            <person name="Huettel B."/>
            <person name="Barry K.W."/>
            <person name="Haridas S."/>
            <person name="Chen C."/>
            <person name="Bauer D."/>
            <person name="Andreopoulos W."/>
            <person name="Pangilinan J."/>
            <person name="LaButti K."/>
            <person name="Riley R."/>
            <person name="Lipzen A."/>
            <person name="Clum A."/>
            <person name="Drula E."/>
            <person name="Henrissat B."/>
            <person name="Kohler A."/>
            <person name="Grigoriev I.V."/>
            <person name="Martin F.M."/>
            <person name="Hacquard S."/>
        </authorList>
    </citation>
    <scope>NUCLEOTIDE SEQUENCE</scope>
    <source>
        <strain evidence="16">MPI-CAGE-AT-0016</strain>
    </source>
</reference>
<evidence type="ECO:0000256" key="4">
    <source>
        <dbReference type="ARBA" id="ARBA00012105"/>
    </source>
</evidence>
<dbReference type="GO" id="GO:0009231">
    <property type="term" value="P:riboflavin biosynthetic process"/>
    <property type="evidence" value="ECO:0007669"/>
    <property type="project" value="InterPro"/>
</dbReference>
<keyword evidence="9" id="KW-0547">Nucleotide-binding</keyword>
<keyword evidence="10 16" id="KW-0418">Kinase</keyword>
<accession>A0A8K0X7N6</accession>
<evidence type="ECO:0000256" key="1">
    <source>
        <dbReference type="ARBA" id="ARBA00003572"/>
    </source>
</evidence>
<dbReference type="EMBL" id="JAGPXD010000001">
    <property type="protein sequence ID" value="KAH7374464.1"/>
    <property type="molecule type" value="Genomic_DNA"/>
</dbReference>
<dbReference type="PANTHER" id="PTHR22749">
    <property type="entry name" value="RIBOFLAVIN KINASE/FMN ADENYLYLTRANSFERASE"/>
    <property type="match status" value="1"/>
</dbReference>
<dbReference type="SUPFAM" id="SSF82114">
    <property type="entry name" value="Riboflavin kinase-like"/>
    <property type="match status" value="1"/>
</dbReference>
<proteinExistence type="inferred from homology"/>
<evidence type="ECO:0000259" key="15">
    <source>
        <dbReference type="SMART" id="SM00904"/>
    </source>
</evidence>
<dbReference type="UniPathway" id="UPA00276">
    <property type="reaction ID" value="UER00406"/>
</dbReference>
<evidence type="ECO:0000256" key="7">
    <source>
        <dbReference type="ARBA" id="ARBA00022643"/>
    </source>
</evidence>
<feature type="domain" description="Riboflavin kinase" evidence="15">
    <location>
        <begin position="431"/>
        <end position="569"/>
    </location>
</feature>
<feature type="compositionally biased region" description="Low complexity" evidence="14">
    <location>
        <begin position="88"/>
        <end position="98"/>
    </location>
</feature>
<evidence type="ECO:0000256" key="12">
    <source>
        <dbReference type="ARBA" id="ARBA00029960"/>
    </source>
</evidence>
<evidence type="ECO:0000256" key="14">
    <source>
        <dbReference type="SAM" id="MobiDB-lite"/>
    </source>
</evidence>
<evidence type="ECO:0000313" key="16">
    <source>
        <dbReference type="EMBL" id="KAH7374464.1"/>
    </source>
</evidence>